<evidence type="ECO:0000313" key="2">
    <source>
        <dbReference type="Proteomes" id="UP000014540"/>
    </source>
</evidence>
<proteinExistence type="predicted"/>
<dbReference type="EMBL" id="AKWZ02000010">
    <property type="protein sequence ID" value="EPG72829.1"/>
    <property type="molecule type" value="Genomic_DNA"/>
</dbReference>
<gene>
    <name evidence="1" type="ORF">LEP1GSC058_3083</name>
</gene>
<organism evidence="1 2">
    <name type="scientific">Leptospira fainei serovar Hurstbridge str. BUT 6</name>
    <dbReference type="NCBI Taxonomy" id="1193011"/>
    <lineage>
        <taxon>Bacteria</taxon>
        <taxon>Pseudomonadati</taxon>
        <taxon>Spirochaetota</taxon>
        <taxon>Spirochaetia</taxon>
        <taxon>Leptospirales</taxon>
        <taxon>Leptospiraceae</taxon>
        <taxon>Leptospira</taxon>
    </lineage>
</organism>
<evidence type="ECO:0000313" key="1">
    <source>
        <dbReference type="EMBL" id="EPG72829.1"/>
    </source>
</evidence>
<name>S3UWU1_9LEPT</name>
<dbReference type="Proteomes" id="UP000014540">
    <property type="component" value="Unassembled WGS sequence"/>
</dbReference>
<protein>
    <submittedName>
        <fullName evidence="1">Uncharacterized protein</fullName>
    </submittedName>
</protein>
<keyword evidence="2" id="KW-1185">Reference proteome</keyword>
<accession>S3UWU1</accession>
<dbReference type="AlphaFoldDB" id="S3UWU1"/>
<comment type="caution">
    <text evidence="1">The sequence shown here is derived from an EMBL/GenBank/DDBJ whole genome shotgun (WGS) entry which is preliminary data.</text>
</comment>
<reference evidence="1" key="1">
    <citation type="submission" date="2013-04" db="EMBL/GenBank/DDBJ databases">
        <authorList>
            <person name="Harkins D.M."/>
            <person name="Durkin A.S."/>
            <person name="Selengut J.D."/>
            <person name="Sanka R."/>
            <person name="DePew J."/>
            <person name="Purushe J."/>
            <person name="Ahmed A."/>
            <person name="van der Linden H."/>
            <person name="Goris M.G.A."/>
            <person name="Hartskeerl R.A."/>
            <person name="Vinetz J.M."/>
            <person name="Sutton G.G."/>
            <person name="Nelson W.C."/>
            <person name="Fouts D.E."/>
        </authorList>
    </citation>
    <scope>NUCLEOTIDE SEQUENCE [LARGE SCALE GENOMIC DNA]</scope>
    <source>
        <strain evidence="1">BUT 6</strain>
    </source>
</reference>
<sequence length="56" mass="6144">MDPDPTDQFLGVTCNENLNCTRGKVCFKTGDSELGACIPQGWLKRKDIKGLSEKGK</sequence>